<evidence type="ECO:0000259" key="1">
    <source>
        <dbReference type="Pfam" id="PF16879"/>
    </source>
</evidence>
<protein>
    <recommendedName>
        <fullName evidence="1">Sin3 C-terminal domain-containing protein</fullName>
    </recommendedName>
</protein>
<sequence length="328" mass="37895">MAGDAVASKIQLNLKASNDGSRNTFFTNTHLYVSLRLLEVMYTRLLKFRNISNQLATEGPQSKAPLIVTGLSPQATAFIESMGDPNANASHFYELMLESCERVFDNEVEQAAFEEQMRLMFGVKKIFTNDKLIGSIIKQVQVILADSKSQELLETLKRDRSIPSFTTQDYLNSQHNAEKVLGPDENLFRIDWAYTKSYAQTGPTTDVHQTKIRRPFLRKNLPTTIPTEANIKTSDGLKIKVCVRTYRLFFVSDSEDYLPIFIPSSDSSRPLTQAYLKKWREWLGDIDVREKRKEENAYHEREREIIIQETEGLRREVEADRQETERRR</sequence>
<dbReference type="AlphaFoldDB" id="A0AA39MXN1"/>
<dbReference type="GeneID" id="85361530"/>
<name>A0AA39MXN1_ARMTA</name>
<proteinExistence type="predicted"/>
<evidence type="ECO:0000313" key="3">
    <source>
        <dbReference type="Proteomes" id="UP001175211"/>
    </source>
</evidence>
<comment type="caution">
    <text evidence="2">The sequence shown here is derived from an EMBL/GenBank/DDBJ whole genome shotgun (WGS) entry which is preliminary data.</text>
</comment>
<dbReference type="EMBL" id="JAUEPS010000038">
    <property type="protein sequence ID" value="KAK0449645.1"/>
    <property type="molecule type" value="Genomic_DNA"/>
</dbReference>
<dbReference type="Pfam" id="PF16879">
    <property type="entry name" value="Sin3a_C"/>
    <property type="match status" value="1"/>
</dbReference>
<feature type="domain" description="Sin3 C-terminal" evidence="1">
    <location>
        <begin position="25"/>
        <end position="193"/>
    </location>
</feature>
<dbReference type="Proteomes" id="UP001175211">
    <property type="component" value="Unassembled WGS sequence"/>
</dbReference>
<gene>
    <name evidence="2" type="ORF">EV420DRAFT_1646964</name>
</gene>
<accession>A0AA39MXN1</accession>
<keyword evidence="3" id="KW-1185">Reference proteome</keyword>
<dbReference type="InterPro" id="IPR031693">
    <property type="entry name" value="Sin3_C"/>
</dbReference>
<evidence type="ECO:0000313" key="2">
    <source>
        <dbReference type="EMBL" id="KAK0449645.1"/>
    </source>
</evidence>
<dbReference type="RefSeq" id="XP_060326937.1">
    <property type="nucleotide sequence ID" value="XM_060477982.1"/>
</dbReference>
<organism evidence="2 3">
    <name type="scientific">Armillaria tabescens</name>
    <name type="common">Ringless honey mushroom</name>
    <name type="synonym">Agaricus tabescens</name>
    <dbReference type="NCBI Taxonomy" id="1929756"/>
    <lineage>
        <taxon>Eukaryota</taxon>
        <taxon>Fungi</taxon>
        <taxon>Dikarya</taxon>
        <taxon>Basidiomycota</taxon>
        <taxon>Agaricomycotina</taxon>
        <taxon>Agaricomycetes</taxon>
        <taxon>Agaricomycetidae</taxon>
        <taxon>Agaricales</taxon>
        <taxon>Marasmiineae</taxon>
        <taxon>Physalacriaceae</taxon>
        <taxon>Desarmillaria</taxon>
    </lineage>
</organism>
<reference evidence="2" key="1">
    <citation type="submission" date="2023-06" db="EMBL/GenBank/DDBJ databases">
        <authorList>
            <consortium name="Lawrence Berkeley National Laboratory"/>
            <person name="Ahrendt S."/>
            <person name="Sahu N."/>
            <person name="Indic B."/>
            <person name="Wong-Bajracharya J."/>
            <person name="Merenyi Z."/>
            <person name="Ke H.-M."/>
            <person name="Monk M."/>
            <person name="Kocsube S."/>
            <person name="Drula E."/>
            <person name="Lipzen A."/>
            <person name="Balint B."/>
            <person name="Henrissat B."/>
            <person name="Andreopoulos B."/>
            <person name="Martin F.M."/>
            <person name="Harder C.B."/>
            <person name="Rigling D."/>
            <person name="Ford K.L."/>
            <person name="Foster G.D."/>
            <person name="Pangilinan J."/>
            <person name="Papanicolaou A."/>
            <person name="Barry K."/>
            <person name="LaButti K."/>
            <person name="Viragh M."/>
            <person name="Koriabine M."/>
            <person name="Yan M."/>
            <person name="Riley R."/>
            <person name="Champramary S."/>
            <person name="Plett K.L."/>
            <person name="Tsai I.J."/>
            <person name="Slot J."/>
            <person name="Sipos G."/>
            <person name="Plett J."/>
            <person name="Nagy L.G."/>
            <person name="Grigoriev I.V."/>
        </authorList>
    </citation>
    <scope>NUCLEOTIDE SEQUENCE</scope>
    <source>
        <strain evidence="2">CCBAS 213</strain>
    </source>
</reference>